<evidence type="ECO:0000259" key="12">
    <source>
        <dbReference type="PROSITE" id="PS50893"/>
    </source>
</evidence>
<feature type="compositionally biased region" description="Basic and acidic residues" evidence="10">
    <location>
        <begin position="775"/>
        <end position="784"/>
    </location>
</feature>
<dbReference type="InterPro" id="IPR026082">
    <property type="entry name" value="ABCA"/>
</dbReference>
<evidence type="ECO:0000256" key="3">
    <source>
        <dbReference type="ARBA" id="ARBA00022448"/>
    </source>
</evidence>
<feature type="transmembrane region" description="Helical" evidence="11">
    <location>
        <begin position="211"/>
        <end position="230"/>
    </location>
</feature>
<feature type="transmembrane region" description="Helical" evidence="11">
    <location>
        <begin position="1107"/>
        <end position="1128"/>
    </location>
</feature>
<evidence type="ECO:0000256" key="11">
    <source>
        <dbReference type="SAM" id="Phobius"/>
    </source>
</evidence>
<keyword evidence="7" id="KW-0067">ATP-binding</keyword>
<feature type="domain" description="ABC transporter" evidence="12">
    <location>
        <begin position="1253"/>
        <end position="1482"/>
    </location>
</feature>
<feature type="transmembrane region" description="Helical" evidence="11">
    <location>
        <begin position="12"/>
        <end position="35"/>
    </location>
</feature>
<feature type="transmembrane region" description="Helical" evidence="11">
    <location>
        <begin position="1040"/>
        <end position="1065"/>
    </location>
</feature>
<dbReference type="GO" id="GO:0016020">
    <property type="term" value="C:membrane"/>
    <property type="evidence" value="ECO:0007669"/>
    <property type="project" value="UniProtKB-SubCell"/>
</dbReference>
<dbReference type="PANTHER" id="PTHR19229">
    <property type="entry name" value="ATP-BINDING CASSETTE TRANSPORTER SUBFAMILY A ABCA"/>
    <property type="match status" value="1"/>
</dbReference>
<dbReference type="Pfam" id="PF00005">
    <property type="entry name" value="ABC_tran"/>
    <property type="match status" value="2"/>
</dbReference>
<dbReference type="OrthoDB" id="8061355at2759"/>
<evidence type="ECO:0000256" key="2">
    <source>
        <dbReference type="ARBA" id="ARBA00008869"/>
    </source>
</evidence>
<dbReference type="InterPro" id="IPR003593">
    <property type="entry name" value="AAA+_ATPase"/>
</dbReference>
<evidence type="ECO:0000256" key="6">
    <source>
        <dbReference type="ARBA" id="ARBA00022741"/>
    </source>
</evidence>
<name>A0A409Y033_9AGAR</name>
<feature type="transmembrane region" description="Helical" evidence="11">
    <location>
        <begin position="320"/>
        <end position="339"/>
    </location>
</feature>
<dbReference type="PANTHER" id="PTHR19229:SF36">
    <property type="entry name" value="ATP-BINDING CASSETTE SUB-FAMILY A MEMBER 2"/>
    <property type="match status" value="1"/>
</dbReference>
<protein>
    <recommendedName>
        <fullName evidence="12">ABC transporter domain-containing protein</fullName>
    </recommendedName>
</protein>
<dbReference type="CDD" id="cd03263">
    <property type="entry name" value="ABC_subfamily_A"/>
    <property type="match status" value="2"/>
</dbReference>
<keyword evidence="8 11" id="KW-1133">Transmembrane helix</keyword>
<evidence type="ECO:0000256" key="7">
    <source>
        <dbReference type="ARBA" id="ARBA00022840"/>
    </source>
</evidence>
<dbReference type="SMART" id="SM00382">
    <property type="entry name" value="AAA"/>
    <property type="match status" value="2"/>
</dbReference>
<dbReference type="Pfam" id="PF12698">
    <property type="entry name" value="ABC2_membrane_3"/>
    <property type="match status" value="2"/>
</dbReference>
<feature type="transmembrane region" description="Helical" evidence="11">
    <location>
        <begin position="346"/>
        <end position="366"/>
    </location>
</feature>
<keyword evidence="3" id="KW-0813">Transport</keyword>
<evidence type="ECO:0000256" key="1">
    <source>
        <dbReference type="ARBA" id="ARBA00004141"/>
    </source>
</evidence>
<dbReference type="Proteomes" id="UP000284706">
    <property type="component" value="Unassembled WGS sequence"/>
</dbReference>
<feature type="transmembrane region" description="Helical" evidence="11">
    <location>
        <begin position="1193"/>
        <end position="1210"/>
    </location>
</feature>
<keyword evidence="9 11" id="KW-0472">Membrane</keyword>
<comment type="caution">
    <text evidence="13">The sequence shown here is derived from an EMBL/GenBank/DDBJ whole genome shotgun (WGS) entry which is preliminary data.</text>
</comment>
<dbReference type="GO" id="GO:0005319">
    <property type="term" value="F:lipid transporter activity"/>
    <property type="evidence" value="ECO:0007669"/>
    <property type="project" value="TreeGrafter"/>
</dbReference>
<dbReference type="Gene3D" id="3.40.50.300">
    <property type="entry name" value="P-loop containing nucleotide triphosphate hydrolases"/>
    <property type="match status" value="2"/>
</dbReference>
<dbReference type="InterPro" id="IPR027417">
    <property type="entry name" value="P-loop_NTPase"/>
</dbReference>
<dbReference type="EMBL" id="NHYE01001376">
    <property type="protein sequence ID" value="PPQ96362.1"/>
    <property type="molecule type" value="Genomic_DNA"/>
</dbReference>
<feature type="transmembrane region" description="Helical" evidence="11">
    <location>
        <begin position="1140"/>
        <end position="1158"/>
    </location>
</feature>
<dbReference type="STRING" id="231916.A0A409Y033"/>
<comment type="subcellular location">
    <subcellularLocation>
        <location evidence="1">Membrane</location>
        <topology evidence="1">Multi-pass membrane protein</topology>
    </subcellularLocation>
</comment>
<dbReference type="InterPro" id="IPR013525">
    <property type="entry name" value="ABC2_TM"/>
</dbReference>
<dbReference type="GO" id="GO:0016887">
    <property type="term" value="F:ATP hydrolysis activity"/>
    <property type="evidence" value="ECO:0007669"/>
    <property type="project" value="InterPro"/>
</dbReference>
<dbReference type="InterPro" id="IPR003439">
    <property type="entry name" value="ABC_transporter-like_ATP-bd"/>
</dbReference>
<sequence length="1582" mass="172747">MEELDCAFKALWSILRCFIGPIVYGAFVAFAQVLLNRLNNYGIGEPVPIFSLQSQFTSKTALIWADATDGTSNPSPANIISRITSDFSPAQLALVRQISDPTDIPSQCPQNFNLFSQCFAAIAFYDIPANASTSKPINYTILADAGLAHIDVVHHKSDFEKRILPLQWSIDRAIIELQTGVQQQTPLQWPFNQETNEEQTTLIRLSYIRGIRTLLVLAFFIAFIGIAYQLPGSVANERAMLITEHMKAMGLLDSARILSWHIAISLSYLPAWVIVSLIWKGRVFTASNGGLIFGLHLLLGLVLGSWSFFIAAPFGKSPQLAAVVSTLLAIVFAVLGLVLQTNSSGVIFIFSLLFPPSFYIFAIKAICGYENHQIASHVLKGDPDRGIIILPALIAAVIDVFLWPYIAVRLERYLYDARPIATTKSSLWAFWKKPAIEERPSLSENTAISIRDLTKTYKVSRFSSKGSVTAVSNLNLDVPKNGIFVLLGSNGAGKSTALSVIGGLTSITSGTVTFEGGVPRPPRGTIGIVPQKNVLFPELNCIQTLRVWRAVKWSQNSEADEDLEQLLRDCDLEKKIKANAATLSGGQKRKLQLAIGLLGGSKIILVDECTSGVDPLSRRSLWKTLTAYREDRTIVFTTHFLDEADLLADYIAILAAPGKVVASGPPVALKRDLGEGYTMQVSLPARADTEKIDSEVPGELLQQIRSIAPQTYTTTSSPSQFAYHLRTRDSEAIRRVLSILDAETRAGKIVSYSILGTTIEDIFLELMRKHGLPNQEHDEQEKPPESPSPLPKTSAMELPTGRPVSPFRQALTIFHKRILIAKRSWLTQILTIVVGVAGATIPLVFLAHHQPQCERRFLATAPIPLFLPDSPVVPFTFLPSASILSQPPGIVSSTLGNSTGLLMTRNIPNNTTFVDAISQNFRNITLGGVSFDLNTGSSLIAWEASPPGYTGPAMLNLATNILYNRALNMSGGAHAPGLINATYTPFPATALGTLISLRWIAFFGLVMAVYPAFSTLYVAKERRSSVQAMQLSNGLTNPVGLWLGHLLFDSIAVLILSTIIIIVFAGAEFDQFHGLGFLWFTMLLYGVTASLFSYCISLLVASPLAAFAAVAGYQFIMFLLYIASYLLVLTYGPITESDKLITIIHFTISIVAPVSNLGRSALVAINEFSLLCSGDNIVHNSSLGTIKKFGGPILYLFVYSFVLLAILVWVDSGSRLPRRLKARRISSGTGTASSSKEDVIAAAEAVAQSHDALRVLNVSKTFAGNKVVDDVNLGVSKDTIFALLGPNGAGKTTTFNIIRGDIVPDVGDVLINGTSVVRHPRTARSSLGVCPQFTAIDSQLTVREHLIIYGRLKGLRRGPELDSSVEAVLQGTSLAIYADRLASKLSGGNQRKLSLAISLIGNPSVVLIDEFSTGIDPKMKRDMWQTLRRVAVGKAVVITTHSMEEASALADSVGILAKRMLAVGTTESLSARYATYEVHFTCRTREEETKARSLMSLIPGSRKADDVATRFEVPIVSSEDQEGYSLSKLFNTLASHGDFTEYTVERASLESVFLKVIRENNIKEEDNERNRGQRRTWWKFWP</sequence>
<dbReference type="PROSITE" id="PS00211">
    <property type="entry name" value="ABC_TRANSPORTER_1"/>
    <property type="match status" value="2"/>
</dbReference>
<dbReference type="InterPro" id="IPR017871">
    <property type="entry name" value="ABC_transporter-like_CS"/>
</dbReference>
<reference evidence="13 14" key="1">
    <citation type="journal article" date="2018" name="Evol. Lett.">
        <title>Horizontal gene cluster transfer increased hallucinogenic mushroom diversity.</title>
        <authorList>
            <person name="Reynolds H.T."/>
            <person name="Vijayakumar V."/>
            <person name="Gluck-Thaler E."/>
            <person name="Korotkin H.B."/>
            <person name="Matheny P.B."/>
            <person name="Slot J.C."/>
        </authorList>
    </citation>
    <scope>NUCLEOTIDE SEQUENCE [LARGE SCALE GENOMIC DNA]</scope>
    <source>
        <strain evidence="13 14">SRW20</strain>
    </source>
</reference>
<evidence type="ECO:0000256" key="8">
    <source>
        <dbReference type="ARBA" id="ARBA00022989"/>
    </source>
</evidence>
<proteinExistence type="inferred from homology"/>
<dbReference type="PROSITE" id="PS50893">
    <property type="entry name" value="ABC_TRANSPORTER_2"/>
    <property type="match status" value="2"/>
</dbReference>
<feature type="domain" description="ABC transporter" evidence="12">
    <location>
        <begin position="448"/>
        <end position="681"/>
    </location>
</feature>
<dbReference type="GO" id="GO:0005524">
    <property type="term" value="F:ATP binding"/>
    <property type="evidence" value="ECO:0007669"/>
    <property type="project" value="UniProtKB-KW"/>
</dbReference>
<accession>A0A409Y033</accession>
<comment type="similarity">
    <text evidence="2">Belongs to the ABC transporter superfamily. ABCA family.</text>
</comment>
<keyword evidence="5" id="KW-0677">Repeat</keyword>
<feature type="transmembrane region" description="Helical" evidence="11">
    <location>
        <begin position="257"/>
        <end position="279"/>
    </location>
</feature>
<keyword evidence="4 11" id="KW-0812">Transmembrane</keyword>
<gene>
    <name evidence="13" type="ORF">CVT26_004963</name>
</gene>
<feature type="transmembrane region" description="Helical" evidence="11">
    <location>
        <begin position="386"/>
        <end position="408"/>
    </location>
</feature>
<dbReference type="GO" id="GO:0140359">
    <property type="term" value="F:ABC-type transporter activity"/>
    <property type="evidence" value="ECO:0007669"/>
    <property type="project" value="InterPro"/>
</dbReference>
<organism evidence="13 14">
    <name type="scientific">Gymnopilus dilepis</name>
    <dbReference type="NCBI Taxonomy" id="231916"/>
    <lineage>
        <taxon>Eukaryota</taxon>
        <taxon>Fungi</taxon>
        <taxon>Dikarya</taxon>
        <taxon>Basidiomycota</taxon>
        <taxon>Agaricomycotina</taxon>
        <taxon>Agaricomycetes</taxon>
        <taxon>Agaricomycetidae</taxon>
        <taxon>Agaricales</taxon>
        <taxon>Agaricineae</taxon>
        <taxon>Hymenogastraceae</taxon>
        <taxon>Gymnopilus</taxon>
    </lineage>
</organism>
<evidence type="ECO:0000256" key="9">
    <source>
        <dbReference type="ARBA" id="ARBA00023136"/>
    </source>
</evidence>
<keyword evidence="6" id="KW-0547">Nucleotide-binding</keyword>
<evidence type="ECO:0000256" key="4">
    <source>
        <dbReference type="ARBA" id="ARBA00022692"/>
    </source>
</evidence>
<feature type="transmembrane region" description="Helical" evidence="11">
    <location>
        <begin position="291"/>
        <end position="314"/>
    </location>
</feature>
<evidence type="ECO:0000313" key="14">
    <source>
        <dbReference type="Proteomes" id="UP000284706"/>
    </source>
</evidence>
<feature type="transmembrane region" description="Helical" evidence="11">
    <location>
        <begin position="999"/>
        <end position="1019"/>
    </location>
</feature>
<dbReference type="SUPFAM" id="SSF52540">
    <property type="entry name" value="P-loop containing nucleoside triphosphate hydrolases"/>
    <property type="match status" value="2"/>
</dbReference>
<dbReference type="InParanoid" id="A0A409Y033"/>
<evidence type="ECO:0000256" key="5">
    <source>
        <dbReference type="ARBA" id="ARBA00022737"/>
    </source>
</evidence>
<keyword evidence="14" id="KW-1185">Reference proteome</keyword>
<evidence type="ECO:0000313" key="13">
    <source>
        <dbReference type="EMBL" id="PPQ96362.1"/>
    </source>
</evidence>
<feature type="transmembrane region" description="Helical" evidence="11">
    <location>
        <begin position="825"/>
        <end position="847"/>
    </location>
</feature>
<feature type="transmembrane region" description="Helical" evidence="11">
    <location>
        <begin position="1077"/>
        <end position="1100"/>
    </location>
</feature>
<evidence type="ECO:0000256" key="10">
    <source>
        <dbReference type="SAM" id="MobiDB-lite"/>
    </source>
</evidence>
<feature type="region of interest" description="Disordered" evidence="10">
    <location>
        <begin position="774"/>
        <end position="801"/>
    </location>
</feature>